<organism evidence="5 6">
    <name type="scientific">Roseateles terrae</name>
    <dbReference type="NCBI Taxonomy" id="431060"/>
    <lineage>
        <taxon>Bacteria</taxon>
        <taxon>Pseudomonadati</taxon>
        <taxon>Pseudomonadota</taxon>
        <taxon>Betaproteobacteria</taxon>
        <taxon>Burkholderiales</taxon>
        <taxon>Sphaerotilaceae</taxon>
        <taxon>Roseateles</taxon>
    </lineage>
</organism>
<gene>
    <name evidence="5" type="ORF">FHS28_002414</name>
</gene>
<keyword evidence="2 5" id="KW-0808">Transferase</keyword>
<dbReference type="GO" id="GO:0009001">
    <property type="term" value="F:serine O-acetyltransferase activity"/>
    <property type="evidence" value="ECO:0007669"/>
    <property type="project" value="UniProtKB-EC"/>
</dbReference>
<evidence type="ECO:0000313" key="5">
    <source>
        <dbReference type="EMBL" id="MBB3195011.1"/>
    </source>
</evidence>
<evidence type="ECO:0000256" key="4">
    <source>
        <dbReference type="SAM" id="MobiDB-lite"/>
    </source>
</evidence>
<dbReference type="InterPro" id="IPR045304">
    <property type="entry name" value="LbH_SAT"/>
</dbReference>
<feature type="region of interest" description="Disordered" evidence="4">
    <location>
        <begin position="174"/>
        <end position="217"/>
    </location>
</feature>
<sequence>MSQGDADRDWNADLARCGDARAWRREQSLWALWVYRFGRRVDAMPEGFSRRWRTKAYWLMFRVVETVTGISLPKDCRIGPGLRIWHFGGIFVNPATVIGANCTLRQGVTLGNRVPDGPCPVLEDGVELGAYAQVLGGVRLGAGCRVGAMAVVLQDVPPGATAVGNPARILPLPTADGTAPSAGTGLVPPSASDAGMPVSRTPVQDEPIKTPTTSIGG</sequence>
<proteinExistence type="inferred from homology"/>
<dbReference type="SUPFAM" id="SSF51161">
    <property type="entry name" value="Trimeric LpxA-like enzymes"/>
    <property type="match status" value="1"/>
</dbReference>
<protein>
    <submittedName>
        <fullName evidence="5">Serine O-acetyltransferase</fullName>
        <ecNumber evidence="5">2.3.1.30</ecNumber>
    </submittedName>
</protein>
<name>A0ABR6GSD3_9BURK</name>
<keyword evidence="3 5" id="KW-0012">Acyltransferase</keyword>
<evidence type="ECO:0000256" key="2">
    <source>
        <dbReference type="ARBA" id="ARBA00022679"/>
    </source>
</evidence>
<evidence type="ECO:0000256" key="3">
    <source>
        <dbReference type="ARBA" id="ARBA00023315"/>
    </source>
</evidence>
<comment type="caution">
    <text evidence="5">The sequence shown here is derived from an EMBL/GenBank/DDBJ whole genome shotgun (WGS) entry which is preliminary data.</text>
</comment>
<dbReference type="Pfam" id="PF00132">
    <property type="entry name" value="Hexapep"/>
    <property type="match status" value="1"/>
</dbReference>
<dbReference type="EMBL" id="JACHXO010000004">
    <property type="protein sequence ID" value="MBB3195011.1"/>
    <property type="molecule type" value="Genomic_DNA"/>
</dbReference>
<dbReference type="InterPro" id="IPR011004">
    <property type="entry name" value="Trimer_LpxA-like_sf"/>
</dbReference>
<evidence type="ECO:0000256" key="1">
    <source>
        <dbReference type="ARBA" id="ARBA00007274"/>
    </source>
</evidence>
<reference evidence="5 6" key="1">
    <citation type="submission" date="2020-08" db="EMBL/GenBank/DDBJ databases">
        <title>Genomic Encyclopedia of Type Strains, Phase III (KMG-III): the genomes of soil and plant-associated and newly described type strains.</title>
        <authorList>
            <person name="Whitman W."/>
        </authorList>
    </citation>
    <scope>NUCLEOTIDE SEQUENCE [LARGE SCALE GENOMIC DNA]</scope>
    <source>
        <strain evidence="5 6">CECT 7247</strain>
    </source>
</reference>
<accession>A0ABR6GSD3</accession>
<dbReference type="RefSeq" id="WP_088450736.1">
    <property type="nucleotide sequence ID" value="NZ_JACHXO010000004.1"/>
</dbReference>
<dbReference type="EC" id="2.3.1.30" evidence="5"/>
<comment type="similarity">
    <text evidence="1">Belongs to the transferase hexapeptide repeat family.</text>
</comment>
<dbReference type="Proteomes" id="UP000574369">
    <property type="component" value="Unassembled WGS sequence"/>
</dbReference>
<dbReference type="PANTHER" id="PTHR42811">
    <property type="entry name" value="SERINE ACETYLTRANSFERASE"/>
    <property type="match status" value="1"/>
</dbReference>
<keyword evidence="6" id="KW-1185">Reference proteome</keyword>
<dbReference type="CDD" id="cd03354">
    <property type="entry name" value="LbH_SAT"/>
    <property type="match status" value="1"/>
</dbReference>
<evidence type="ECO:0000313" key="6">
    <source>
        <dbReference type="Proteomes" id="UP000574369"/>
    </source>
</evidence>
<dbReference type="Gene3D" id="2.160.10.10">
    <property type="entry name" value="Hexapeptide repeat proteins"/>
    <property type="match status" value="1"/>
</dbReference>
<dbReference type="InterPro" id="IPR001451">
    <property type="entry name" value="Hexapep"/>
</dbReference>